<dbReference type="AlphaFoldDB" id="X0TXC0"/>
<reference evidence="1" key="1">
    <citation type="journal article" date="2014" name="Front. Microbiol.">
        <title>High frequency of phylogenetically diverse reductive dehalogenase-homologous genes in deep subseafloor sedimentary metagenomes.</title>
        <authorList>
            <person name="Kawai M."/>
            <person name="Futagami T."/>
            <person name="Toyoda A."/>
            <person name="Takaki Y."/>
            <person name="Nishi S."/>
            <person name="Hori S."/>
            <person name="Arai W."/>
            <person name="Tsubouchi T."/>
            <person name="Morono Y."/>
            <person name="Uchiyama I."/>
            <person name="Ito T."/>
            <person name="Fujiyama A."/>
            <person name="Inagaki F."/>
            <person name="Takami H."/>
        </authorList>
    </citation>
    <scope>NUCLEOTIDE SEQUENCE</scope>
    <source>
        <strain evidence="1">Expedition CK06-06</strain>
    </source>
</reference>
<evidence type="ECO:0000313" key="1">
    <source>
        <dbReference type="EMBL" id="GAF80775.1"/>
    </source>
</evidence>
<name>X0TXC0_9ZZZZ</name>
<protein>
    <submittedName>
        <fullName evidence="1">Uncharacterized protein</fullName>
    </submittedName>
</protein>
<gene>
    <name evidence="1" type="ORF">S01H1_08998</name>
</gene>
<sequence>MSKTKELFMRLREEDDFINEHIIICTLEPEGTVTTAPNSNK</sequence>
<accession>X0TXC0</accession>
<organism evidence="1">
    <name type="scientific">marine sediment metagenome</name>
    <dbReference type="NCBI Taxonomy" id="412755"/>
    <lineage>
        <taxon>unclassified sequences</taxon>
        <taxon>metagenomes</taxon>
        <taxon>ecological metagenomes</taxon>
    </lineage>
</organism>
<dbReference type="EMBL" id="BARS01004605">
    <property type="protein sequence ID" value="GAF80775.1"/>
    <property type="molecule type" value="Genomic_DNA"/>
</dbReference>
<comment type="caution">
    <text evidence="1">The sequence shown here is derived from an EMBL/GenBank/DDBJ whole genome shotgun (WGS) entry which is preliminary data.</text>
</comment>
<proteinExistence type="predicted"/>